<dbReference type="EMBL" id="JAPVEB010000004">
    <property type="protein sequence ID" value="KAJ5264885.1"/>
    <property type="molecule type" value="Genomic_DNA"/>
</dbReference>
<proteinExistence type="predicted"/>
<dbReference type="Proteomes" id="UP001220256">
    <property type="component" value="Unassembled WGS sequence"/>
</dbReference>
<sequence>MLCFRRPSSIAKAKQFCVGMLLWTTTPSSELYEARNYYSLMAILDGLRKYIAVGSNIFRDFAASRTITPAHLIPPKILPLLDPSHNFVSYRQRYD</sequence>
<name>A0ABQ8WEA8_PENCH</name>
<gene>
    <name evidence="1" type="ORF">N7505_007678</name>
</gene>
<keyword evidence="2" id="KW-1185">Reference proteome</keyword>
<reference evidence="1 2" key="1">
    <citation type="journal article" date="2023" name="IMA Fungus">
        <title>Comparative genomic study of the Penicillium genus elucidates a diverse pangenome and 15 lateral gene transfer events.</title>
        <authorList>
            <person name="Petersen C."/>
            <person name="Sorensen T."/>
            <person name="Nielsen M.R."/>
            <person name="Sondergaard T.E."/>
            <person name="Sorensen J.L."/>
            <person name="Fitzpatrick D.A."/>
            <person name="Frisvad J.C."/>
            <person name="Nielsen K.L."/>
        </authorList>
    </citation>
    <scope>NUCLEOTIDE SEQUENCE [LARGE SCALE GENOMIC DNA]</scope>
    <source>
        <strain evidence="1 2">IBT 3361</strain>
    </source>
</reference>
<evidence type="ECO:0000313" key="1">
    <source>
        <dbReference type="EMBL" id="KAJ5264885.1"/>
    </source>
</evidence>
<accession>A0ABQ8WEA8</accession>
<comment type="caution">
    <text evidence="1">The sequence shown here is derived from an EMBL/GenBank/DDBJ whole genome shotgun (WGS) entry which is preliminary data.</text>
</comment>
<organism evidence="1 2">
    <name type="scientific">Penicillium chrysogenum</name>
    <name type="common">Penicillium notatum</name>
    <dbReference type="NCBI Taxonomy" id="5076"/>
    <lineage>
        <taxon>Eukaryota</taxon>
        <taxon>Fungi</taxon>
        <taxon>Dikarya</taxon>
        <taxon>Ascomycota</taxon>
        <taxon>Pezizomycotina</taxon>
        <taxon>Eurotiomycetes</taxon>
        <taxon>Eurotiomycetidae</taxon>
        <taxon>Eurotiales</taxon>
        <taxon>Aspergillaceae</taxon>
        <taxon>Penicillium</taxon>
        <taxon>Penicillium chrysogenum species complex</taxon>
    </lineage>
</organism>
<protein>
    <submittedName>
        <fullName evidence="1">Uncharacterized protein</fullName>
    </submittedName>
</protein>
<evidence type="ECO:0000313" key="2">
    <source>
        <dbReference type="Proteomes" id="UP001220256"/>
    </source>
</evidence>